<gene>
    <name evidence="3" type="ORF">GKZ89_14915</name>
</gene>
<accession>A0A7X2S6S7</accession>
<name>A0A7X2S6S7_9BACI</name>
<evidence type="ECO:0000256" key="1">
    <source>
        <dbReference type="SAM" id="Coils"/>
    </source>
</evidence>
<dbReference type="Proteomes" id="UP000434639">
    <property type="component" value="Unassembled WGS sequence"/>
</dbReference>
<dbReference type="EMBL" id="WMIB01000017">
    <property type="protein sequence ID" value="MTH54692.1"/>
    <property type="molecule type" value="Genomic_DNA"/>
</dbReference>
<dbReference type="PROSITE" id="PS51257">
    <property type="entry name" value="PROKAR_LIPOPROTEIN"/>
    <property type="match status" value="1"/>
</dbReference>
<keyword evidence="1" id="KW-0175">Coiled coil</keyword>
<dbReference type="AlphaFoldDB" id="A0A7X2S6S7"/>
<keyword evidence="2" id="KW-0732">Signal</keyword>
<proteinExistence type="predicted"/>
<dbReference type="RefSeq" id="WP_155113206.1">
    <property type="nucleotide sequence ID" value="NZ_WMIB01000017.1"/>
</dbReference>
<evidence type="ECO:0000313" key="4">
    <source>
        <dbReference type="Proteomes" id="UP000434639"/>
    </source>
</evidence>
<dbReference type="OrthoDB" id="1953267at2"/>
<keyword evidence="4" id="KW-1185">Reference proteome</keyword>
<evidence type="ECO:0000256" key="2">
    <source>
        <dbReference type="SAM" id="SignalP"/>
    </source>
</evidence>
<evidence type="ECO:0008006" key="5">
    <source>
        <dbReference type="Google" id="ProtNLM"/>
    </source>
</evidence>
<feature type="chain" id="PRO_5030652153" description="Lipoprotein" evidence="2">
    <location>
        <begin position="21"/>
        <end position="162"/>
    </location>
</feature>
<comment type="caution">
    <text evidence="3">The sequence shown here is derived from an EMBL/GenBank/DDBJ whole genome shotgun (WGS) entry which is preliminary data.</text>
</comment>
<protein>
    <recommendedName>
        <fullName evidence="5">Lipoprotein</fullName>
    </recommendedName>
</protein>
<evidence type="ECO:0000313" key="3">
    <source>
        <dbReference type="EMBL" id="MTH54692.1"/>
    </source>
</evidence>
<reference evidence="3 4" key="1">
    <citation type="journal article" date="2017" name="Int. J. Syst. Evol. Microbiol.">
        <title>Bacillus mangrovi sp. nov., isolated from a sediment sample from a mangrove forest.</title>
        <authorList>
            <person name="Gupta V."/>
            <person name="Singh P.K."/>
            <person name="Korpole S."/>
            <person name="Tanuku N.R.S."/>
            <person name="Pinnaka A.K."/>
        </authorList>
    </citation>
    <scope>NUCLEOTIDE SEQUENCE [LARGE SCALE GENOMIC DNA]</scope>
    <source>
        <strain evidence="3 4">KCTC 33872</strain>
    </source>
</reference>
<feature type="coiled-coil region" evidence="1">
    <location>
        <begin position="107"/>
        <end position="152"/>
    </location>
</feature>
<feature type="signal peptide" evidence="2">
    <location>
        <begin position="1"/>
        <end position="20"/>
    </location>
</feature>
<organism evidence="3 4">
    <name type="scientific">Metabacillus mangrovi</name>
    <dbReference type="NCBI Taxonomy" id="1491830"/>
    <lineage>
        <taxon>Bacteria</taxon>
        <taxon>Bacillati</taxon>
        <taxon>Bacillota</taxon>
        <taxon>Bacilli</taxon>
        <taxon>Bacillales</taxon>
        <taxon>Bacillaceae</taxon>
        <taxon>Metabacillus</taxon>
    </lineage>
</organism>
<sequence>MKRRLALLPVFTLFMLAACASPLQEELLTYINEELPELSKVEDEVMKDYQEVLQSNADNEQAIADSLKSDVIPAYTKIADEAGNLTIEDGELKKLHSRYIDAVNDRVDALDMVAQSIEQQNEELYNEADEKLNKASEDMNAFNEDLEAYALENDLEMEEPKE</sequence>